<protein>
    <submittedName>
        <fullName evidence="1">Uncharacterized protein</fullName>
    </submittedName>
</protein>
<gene>
    <name evidence="1" type="ORF">K488DRAFT_90709</name>
</gene>
<name>A0ACB8Q7A5_9AGAM</name>
<accession>A0ACB8Q7A5</accession>
<proteinExistence type="predicted"/>
<reference evidence="1" key="2">
    <citation type="journal article" date="2022" name="New Phytol.">
        <title>Evolutionary transition to the ectomycorrhizal habit in the genomes of a hyperdiverse lineage of mushroom-forming fungi.</title>
        <authorList>
            <person name="Looney B."/>
            <person name="Miyauchi S."/>
            <person name="Morin E."/>
            <person name="Drula E."/>
            <person name="Courty P.E."/>
            <person name="Kohler A."/>
            <person name="Kuo A."/>
            <person name="LaButti K."/>
            <person name="Pangilinan J."/>
            <person name="Lipzen A."/>
            <person name="Riley R."/>
            <person name="Andreopoulos W."/>
            <person name="He G."/>
            <person name="Johnson J."/>
            <person name="Nolan M."/>
            <person name="Tritt A."/>
            <person name="Barry K.W."/>
            <person name="Grigoriev I.V."/>
            <person name="Nagy L.G."/>
            <person name="Hibbett D."/>
            <person name="Henrissat B."/>
            <person name="Matheny P.B."/>
            <person name="Labbe J."/>
            <person name="Martin F.M."/>
        </authorList>
    </citation>
    <scope>NUCLEOTIDE SEQUENCE</scope>
    <source>
        <strain evidence="1">EC-137</strain>
    </source>
</reference>
<dbReference type="EMBL" id="MU273879">
    <property type="protein sequence ID" value="KAI0027567.1"/>
    <property type="molecule type" value="Genomic_DNA"/>
</dbReference>
<evidence type="ECO:0000313" key="2">
    <source>
        <dbReference type="Proteomes" id="UP000814128"/>
    </source>
</evidence>
<keyword evidence="2" id="KW-1185">Reference proteome</keyword>
<comment type="caution">
    <text evidence="1">The sequence shown here is derived from an EMBL/GenBank/DDBJ whole genome shotgun (WGS) entry which is preliminary data.</text>
</comment>
<reference evidence="1" key="1">
    <citation type="submission" date="2021-02" db="EMBL/GenBank/DDBJ databases">
        <authorList>
            <consortium name="DOE Joint Genome Institute"/>
            <person name="Ahrendt S."/>
            <person name="Looney B.P."/>
            <person name="Miyauchi S."/>
            <person name="Morin E."/>
            <person name="Drula E."/>
            <person name="Courty P.E."/>
            <person name="Chicoki N."/>
            <person name="Fauchery L."/>
            <person name="Kohler A."/>
            <person name="Kuo A."/>
            <person name="Labutti K."/>
            <person name="Pangilinan J."/>
            <person name="Lipzen A."/>
            <person name="Riley R."/>
            <person name="Andreopoulos W."/>
            <person name="He G."/>
            <person name="Johnson J."/>
            <person name="Barry K.W."/>
            <person name="Grigoriev I.V."/>
            <person name="Nagy L."/>
            <person name="Hibbett D."/>
            <person name="Henrissat B."/>
            <person name="Matheny P.B."/>
            <person name="Labbe J."/>
            <person name="Martin F."/>
        </authorList>
    </citation>
    <scope>NUCLEOTIDE SEQUENCE</scope>
    <source>
        <strain evidence="1">EC-137</strain>
    </source>
</reference>
<evidence type="ECO:0000313" key="1">
    <source>
        <dbReference type="EMBL" id="KAI0027567.1"/>
    </source>
</evidence>
<organism evidence="1 2">
    <name type="scientific">Vararia minispora EC-137</name>
    <dbReference type="NCBI Taxonomy" id="1314806"/>
    <lineage>
        <taxon>Eukaryota</taxon>
        <taxon>Fungi</taxon>
        <taxon>Dikarya</taxon>
        <taxon>Basidiomycota</taxon>
        <taxon>Agaricomycotina</taxon>
        <taxon>Agaricomycetes</taxon>
        <taxon>Russulales</taxon>
        <taxon>Lachnocladiaceae</taxon>
        <taxon>Vararia</taxon>
    </lineage>
</organism>
<dbReference type="Proteomes" id="UP000814128">
    <property type="component" value="Unassembled WGS sequence"/>
</dbReference>
<sequence length="143" mass="15674">MTLQTARTGRIIMYQGKFVDRDMMQRYLGWGIGHLNPPDFPHEAHDIVSPDADRTLVGARAGQSDGRAAERQGTSTRIANSAGECMDVGDEEETEEHAPEAWEEEEEEEEAEGTGGDARDGTASCRLNVSEDALADELAVFDF</sequence>